<accession>A0A9D1R858</accession>
<gene>
    <name evidence="2" type="ORF">H9742_09570</name>
</gene>
<name>A0A9D1R858_9FIRM</name>
<evidence type="ECO:0000313" key="2">
    <source>
        <dbReference type="EMBL" id="HIW81746.1"/>
    </source>
</evidence>
<dbReference type="AlphaFoldDB" id="A0A9D1R858"/>
<proteinExistence type="predicted"/>
<organism evidence="2 3">
    <name type="scientific">Candidatus Acetatifactor stercoripullorum</name>
    <dbReference type="NCBI Taxonomy" id="2838414"/>
    <lineage>
        <taxon>Bacteria</taxon>
        <taxon>Bacillati</taxon>
        <taxon>Bacillota</taxon>
        <taxon>Clostridia</taxon>
        <taxon>Lachnospirales</taxon>
        <taxon>Lachnospiraceae</taxon>
        <taxon>Acetatifactor</taxon>
    </lineage>
</organism>
<dbReference type="Proteomes" id="UP000824265">
    <property type="component" value="Unassembled WGS sequence"/>
</dbReference>
<evidence type="ECO:0000313" key="3">
    <source>
        <dbReference type="Proteomes" id="UP000824265"/>
    </source>
</evidence>
<reference evidence="2" key="2">
    <citation type="submission" date="2021-04" db="EMBL/GenBank/DDBJ databases">
        <authorList>
            <person name="Gilroy R."/>
        </authorList>
    </citation>
    <scope>NUCLEOTIDE SEQUENCE</scope>
    <source>
        <strain evidence="2">CHK195-6426</strain>
    </source>
</reference>
<dbReference type="EMBL" id="DXGH01000051">
    <property type="protein sequence ID" value="HIW81746.1"/>
    <property type="molecule type" value="Genomic_DNA"/>
</dbReference>
<keyword evidence="1" id="KW-0812">Transmembrane</keyword>
<feature type="transmembrane region" description="Helical" evidence="1">
    <location>
        <begin position="37"/>
        <end position="55"/>
    </location>
</feature>
<comment type="caution">
    <text evidence="2">The sequence shown here is derived from an EMBL/GenBank/DDBJ whole genome shotgun (WGS) entry which is preliminary data.</text>
</comment>
<sequence>MKKKVCLVITIFAVITLLTGIPHLVYGIQARGIDGVNYGRVIFPLLIGIIAFYMYKKQE</sequence>
<keyword evidence="1" id="KW-1133">Transmembrane helix</keyword>
<reference evidence="2" key="1">
    <citation type="journal article" date="2021" name="PeerJ">
        <title>Extensive microbial diversity within the chicken gut microbiome revealed by metagenomics and culture.</title>
        <authorList>
            <person name="Gilroy R."/>
            <person name="Ravi A."/>
            <person name="Getino M."/>
            <person name="Pursley I."/>
            <person name="Horton D.L."/>
            <person name="Alikhan N.F."/>
            <person name="Baker D."/>
            <person name="Gharbi K."/>
            <person name="Hall N."/>
            <person name="Watson M."/>
            <person name="Adriaenssens E.M."/>
            <person name="Foster-Nyarko E."/>
            <person name="Jarju S."/>
            <person name="Secka A."/>
            <person name="Antonio M."/>
            <person name="Oren A."/>
            <person name="Chaudhuri R.R."/>
            <person name="La Ragione R."/>
            <person name="Hildebrand F."/>
            <person name="Pallen M.J."/>
        </authorList>
    </citation>
    <scope>NUCLEOTIDE SEQUENCE</scope>
    <source>
        <strain evidence="2">CHK195-6426</strain>
    </source>
</reference>
<protein>
    <submittedName>
        <fullName evidence="2">Uncharacterized protein</fullName>
    </submittedName>
</protein>
<evidence type="ECO:0000256" key="1">
    <source>
        <dbReference type="SAM" id="Phobius"/>
    </source>
</evidence>
<keyword evidence="1" id="KW-0472">Membrane</keyword>